<organism evidence="3 4">
    <name type="scientific">Plantactinospora sonchi</name>
    <dbReference type="NCBI Taxonomy" id="1544735"/>
    <lineage>
        <taxon>Bacteria</taxon>
        <taxon>Bacillati</taxon>
        <taxon>Actinomycetota</taxon>
        <taxon>Actinomycetes</taxon>
        <taxon>Micromonosporales</taxon>
        <taxon>Micromonosporaceae</taxon>
        <taxon>Plantactinospora</taxon>
    </lineage>
</organism>
<dbReference type="Proteomes" id="UP001332243">
    <property type="component" value="Unassembled WGS sequence"/>
</dbReference>
<evidence type="ECO:0000256" key="1">
    <source>
        <dbReference type="SAM" id="MobiDB-lite"/>
    </source>
</evidence>
<keyword evidence="4" id="KW-1185">Reference proteome</keyword>
<dbReference type="InterPro" id="IPR004360">
    <property type="entry name" value="Glyas_Fos-R_dOase_dom"/>
</dbReference>
<proteinExistence type="predicted"/>
<comment type="caution">
    <text evidence="3">The sequence shown here is derived from an EMBL/GenBank/DDBJ whole genome shotgun (WGS) entry which is preliminary data.</text>
</comment>
<name>A0ABU7RL44_9ACTN</name>
<dbReference type="SUPFAM" id="SSF54593">
    <property type="entry name" value="Glyoxalase/Bleomycin resistance protein/Dihydroxybiphenyl dioxygenase"/>
    <property type="match status" value="1"/>
</dbReference>
<feature type="region of interest" description="Disordered" evidence="1">
    <location>
        <begin position="132"/>
        <end position="155"/>
    </location>
</feature>
<dbReference type="InterPro" id="IPR037523">
    <property type="entry name" value="VOC_core"/>
</dbReference>
<gene>
    <name evidence="3" type="ORF">V1633_01790</name>
</gene>
<dbReference type="RefSeq" id="WP_331212298.1">
    <property type="nucleotide sequence ID" value="NZ_JAZGQK010000001.1"/>
</dbReference>
<evidence type="ECO:0000313" key="4">
    <source>
        <dbReference type="Proteomes" id="UP001332243"/>
    </source>
</evidence>
<dbReference type="Gene3D" id="3.10.180.10">
    <property type="entry name" value="2,3-Dihydroxybiphenyl 1,2-Dioxygenase, domain 1"/>
    <property type="match status" value="1"/>
</dbReference>
<reference evidence="3 4" key="1">
    <citation type="submission" date="2024-01" db="EMBL/GenBank/DDBJ databases">
        <title>Genome insights into Plantactinospora sonchi sp. nov.</title>
        <authorList>
            <person name="Wang L."/>
        </authorList>
    </citation>
    <scope>NUCLEOTIDE SEQUENCE [LARGE SCALE GENOMIC DNA]</scope>
    <source>
        <strain evidence="3 4">NEAU-QY2</strain>
    </source>
</reference>
<feature type="domain" description="VOC" evidence="2">
    <location>
        <begin position="3"/>
        <end position="129"/>
    </location>
</feature>
<evidence type="ECO:0000259" key="2">
    <source>
        <dbReference type="PROSITE" id="PS51819"/>
    </source>
</evidence>
<evidence type="ECO:0000313" key="3">
    <source>
        <dbReference type="EMBL" id="MEE6257219.1"/>
    </source>
</evidence>
<dbReference type="Pfam" id="PF00903">
    <property type="entry name" value="Glyoxalase"/>
    <property type="match status" value="1"/>
</dbReference>
<sequence>MAGERTVPLLPCGSIDETADFYRTLGFEVTYRQMRPNPYVALRREDLDLHFFGMPDFDPVQSYGSCLVYVPDVEVIHRAFAEGMRATYGKLLVAGIPRMTRPRRRRNTGNLSGFSIVDPGGNWIRIFQAAAPADAGPGSHPQPDGAASEPGEEPVGRLGEALRSAIPLGEGKGDHRQAARILDATLARHEASATVVEQVEALVYRAELAIRLDDGQTADALLVRARAVPLTEPDRVRLRDALANAEELERIRRAG</sequence>
<accession>A0ABU7RL44</accession>
<dbReference type="InterPro" id="IPR029068">
    <property type="entry name" value="Glyas_Bleomycin-R_OHBP_Dase"/>
</dbReference>
<dbReference type="PROSITE" id="PS51819">
    <property type="entry name" value="VOC"/>
    <property type="match status" value="1"/>
</dbReference>
<protein>
    <submittedName>
        <fullName evidence="3">VOC family protein</fullName>
    </submittedName>
</protein>
<dbReference type="EMBL" id="JAZGQK010000001">
    <property type="protein sequence ID" value="MEE6257219.1"/>
    <property type="molecule type" value="Genomic_DNA"/>
</dbReference>